<keyword evidence="11" id="KW-1185">Reference proteome</keyword>
<evidence type="ECO:0000313" key="11">
    <source>
        <dbReference type="Proteomes" id="UP000481288"/>
    </source>
</evidence>
<dbReference type="Proteomes" id="UP000481288">
    <property type="component" value="Unassembled WGS sequence"/>
</dbReference>
<protein>
    <recommendedName>
        <fullName evidence="12">Glycosyltransferase family 92 protein</fullName>
    </recommendedName>
</protein>
<dbReference type="PANTHER" id="PTHR21461:SF69">
    <property type="entry name" value="GLYCOSYLTRANSFERASE FAMILY 92 PROTEIN"/>
    <property type="match status" value="1"/>
</dbReference>
<evidence type="ECO:0000256" key="8">
    <source>
        <dbReference type="SAM" id="MobiDB-lite"/>
    </source>
</evidence>
<evidence type="ECO:0000256" key="2">
    <source>
        <dbReference type="ARBA" id="ARBA00007647"/>
    </source>
</evidence>
<accession>A0A7D8UVH3</accession>
<keyword evidence="6 9" id="KW-1133">Transmembrane helix</keyword>
<evidence type="ECO:0000256" key="3">
    <source>
        <dbReference type="ARBA" id="ARBA00022676"/>
    </source>
</evidence>
<feature type="region of interest" description="Disordered" evidence="8">
    <location>
        <begin position="56"/>
        <end position="110"/>
    </location>
</feature>
<evidence type="ECO:0000256" key="4">
    <source>
        <dbReference type="ARBA" id="ARBA00022679"/>
    </source>
</evidence>
<feature type="compositionally biased region" description="Basic and acidic residues" evidence="8">
    <location>
        <begin position="270"/>
        <end position="326"/>
    </location>
</feature>
<evidence type="ECO:0000256" key="7">
    <source>
        <dbReference type="ARBA" id="ARBA00023136"/>
    </source>
</evidence>
<evidence type="ECO:0000256" key="6">
    <source>
        <dbReference type="ARBA" id="ARBA00022989"/>
    </source>
</evidence>
<reference evidence="10 11" key="1">
    <citation type="submission" date="2018-05" db="EMBL/GenBank/DDBJ databases">
        <title>Whole genome sequencing for identification of molecular markers to develop diagnostic detection tools for the regulated plant pathogen Lachnellula willkommii.</title>
        <authorList>
            <person name="Giroux E."/>
            <person name="Bilodeau G."/>
        </authorList>
    </citation>
    <scope>NUCLEOTIDE SEQUENCE [LARGE SCALE GENOMIC DNA]</scope>
    <source>
        <strain evidence="10 11">CBS 625.97</strain>
    </source>
</reference>
<comment type="similarity">
    <text evidence="2">Belongs to the glycosyltransferase 92 family.</text>
</comment>
<dbReference type="EMBL" id="QGMG01000132">
    <property type="protein sequence ID" value="TVY56799.1"/>
    <property type="molecule type" value="Genomic_DNA"/>
</dbReference>
<name>A0A7D8UVH3_9HELO</name>
<dbReference type="InterPro" id="IPR008166">
    <property type="entry name" value="Glyco_transf_92"/>
</dbReference>
<feature type="compositionally biased region" description="Basic and acidic residues" evidence="8">
    <location>
        <begin position="201"/>
        <end position="216"/>
    </location>
</feature>
<dbReference type="AlphaFoldDB" id="A0A7D8UVH3"/>
<keyword evidence="5 9" id="KW-0812">Transmembrane</keyword>
<feature type="region of interest" description="Disordered" evidence="8">
    <location>
        <begin position="122"/>
        <end position="329"/>
    </location>
</feature>
<evidence type="ECO:0000256" key="1">
    <source>
        <dbReference type="ARBA" id="ARBA00004167"/>
    </source>
</evidence>
<comment type="subcellular location">
    <subcellularLocation>
        <location evidence="1">Membrane</location>
        <topology evidence="1">Single-pass membrane protein</topology>
    </subcellularLocation>
</comment>
<feature type="compositionally biased region" description="Basic and acidic residues" evidence="8">
    <location>
        <begin position="125"/>
        <end position="190"/>
    </location>
</feature>
<proteinExistence type="inferred from homology"/>
<evidence type="ECO:0000313" key="10">
    <source>
        <dbReference type="EMBL" id="TVY56799.1"/>
    </source>
</evidence>
<dbReference type="Pfam" id="PF01697">
    <property type="entry name" value="Glyco_transf_92"/>
    <property type="match status" value="1"/>
</dbReference>
<feature type="compositionally biased region" description="Basic and acidic residues" evidence="8">
    <location>
        <begin position="230"/>
        <end position="250"/>
    </location>
</feature>
<evidence type="ECO:0000256" key="5">
    <source>
        <dbReference type="ARBA" id="ARBA00022692"/>
    </source>
</evidence>
<dbReference type="GO" id="GO:0005737">
    <property type="term" value="C:cytoplasm"/>
    <property type="evidence" value="ECO:0007669"/>
    <property type="project" value="TreeGrafter"/>
</dbReference>
<keyword evidence="4" id="KW-0808">Transferase</keyword>
<dbReference type="GO" id="GO:0016757">
    <property type="term" value="F:glycosyltransferase activity"/>
    <property type="evidence" value="ECO:0007669"/>
    <property type="project" value="UniProtKB-KW"/>
</dbReference>
<dbReference type="OrthoDB" id="2526284at2759"/>
<dbReference type="GO" id="GO:0016020">
    <property type="term" value="C:membrane"/>
    <property type="evidence" value="ECO:0007669"/>
    <property type="project" value="UniProtKB-SubCell"/>
</dbReference>
<feature type="transmembrane region" description="Helical" evidence="9">
    <location>
        <begin position="12"/>
        <end position="31"/>
    </location>
</feature>
<comment type="caution">
    <text evidence="10">The sequence shown here is derived from an EMBL/GenBank/DDBJ whole genome shotgun (WGS) entry which is preliminary data.</text>
</comment>
<keyword evidence="3" id="KW-0328">Glycosyltransferase</keyword>
<gene>
    <name evidence="10" type="ORF">LCER1_G002664</name>
</gene>
<evidence type="ECO:0008006" key="12">
    <source>
        <dbReference type="Google" id="ProtNLM"/>
    </source>
</evidence>
<dbReference type="PANTHER" id="PTHR21461">
    <property type="entry name" value="GLYCOSYLTRANSFERASE FAMILY 92 PROTEIN"/>
    <property type="match status" value="1"/>
</dbReference>
<evidence type="ECO:0000256" key="9">
    <source>
        <dbReference type="SAM" id="Phobius"/>
    </source>
</evidence>
<organism evidence="10 11">
    <name type="scientific">Lachnellula cervina</name>
    <dbReference type="NCBI Taxonomy" id="1316786"/>
    <lineage>
        <taxon>Eukaryota</taxon>
        <taxon>Fungi</taxon>
        <taxon>Dikarya</taxon>
        <taxon>Ascomycota</taxon>
        <taxon>Pezizomycotina</taxon>
        <taxon>Leotiomycetes</taxon>
        <taxon>Helotiales</taxon>
        <taxon>Lachnaceae</taxon>
        <taxon>Lachnellula</taxon>
    </lineage>
</organism>
<sequence length="602" mass="68745">MRTVLNSIQSLNWRLIWVGTFLFMGLYFVAFDKQPLTPDQIQEIQKDLPLEIEPANEAPKAASAPKKNVYDSRFDDQVQIEDPNPVLGTKWDSPLDAIPGRLTPEENEKLRTDAKAQKVLDQAAETEKIKQAQKDKSKDDKLEENRFKEGKLKEANLKEEKLKDDKSKETPKADRPQEGKSKATPKEGNLKGRSKAQGYQAKKDASKNNKVKEGQKTAKPKSPMPSKATSKNEKPKDRAKDDKPKNDKSKPGQPKKAPIENGSENNITEEEAKEKSKPENSEGEPKETKEKVPAKKPDSKAQTEKVSDPQKEENEQNVDTDEKTALDKPVPPEDYVAFCVAVKDQAPDLPEFFIHHYHHIGIRRFYIMDDRSEKPLSTTLEDYGIPDQWITFESQTPYNRAGGQSEQLSIYTRCLQTHRAKHTWMAFIDADEFIEMTAGNETLQDLLHELEKHEDIGALAMNWRMHTSSGLKTRPESARKAFVDCTWDDEEHNGQTSHNRHVKSIVRMSKAESPIGPHLWNLVKDAKTVGEHMDPVTSEAWRWPITRNRIALHHYAGKSREEYEEKMLRGNAMDDPKTEAFWNSLEHDQPQVPCPEMAKYDP</sequence>
<keyword evidence="7 9" id="KW-0472">Membrane</keyword>